<evidence type="ECO:0000313" key="16">
    <source>
        <dbReference type="Proteomes" id="UP000433575"/>
    </source>
</evidence>
<comment type="subcellular location">
    <subcellularLocation>
        <location evidence="2">Cell membrane</location>
        <topology evidence="2">Multi-pass membrane protein</topology>
    </subcellularLocation>
</comment>
<evidence type="ECO:0000256" key="13">
    <source>
        <dbReference type="SAM" id="Phobius"/>
    </source>
</evidence>
<keyword evidence="10" id="KW-0406">Ion transport</keyword>
<evidence type="ECO:0000313" key="15">
    <source>
        <dbReference type="EMBL" id="MSC34795.1"/>
    </source>
</evidence>
<keyword evidence="11 13" id="KW-0472">Membrane</keyword>
<feature type="transmembrane region" description="Helical" evidence="13">
    <location>
        <begin position="173"/>
        <end position="197"/>
    </location>
</feature>
<comment type="function">
    <text evidence="1">Multidrug efflux pump.</text>
</comment>
<name>A0A6N7SAV0_9FIRM</name>
<dbReference type="OrthoDB" id="9780160at2"/>
<protein>
    <recommendedName>
        <fullName evidence="4">Probable multidrug resistance protein NorM</fullName>
    </recommendedName>
    <alternativeName>
        <fullName evidence="12">Multidrug-efflux transporter</fullName>
    </alternativeName>
</protein>
<feature type="transmembrane region" description="Helical" evidence="13">
    <location>
        <begin position="143"/>
        <end position="161"/>
    </location>
</feature>
<evidence type="ECO:0000256" key="1">
    <source>
        <dbReference type="ARBA" id="ARBA00003408"/>
    </source>
</evidence>
<dbReference type="InterPro" id="IPR002528">
    <property type="entry name" value="MATE_fam"/>
</dbReference>
<keyword evidence="8 13" id="KW-0812">Transmembrane</keyword>
<keyword evidence="7" id="KW-1003">Cell membrane</keyword>
<dbReference type="GO" id="GO:0005886">
    <property type="term" value="C:plasma membrane"/>
    <property type="evidence" value="ECO:0007669"/>
    <property type="project" value="UniProtKB-SubCell"/>
</dbReference>
<dbReference type="Proteomes" id="UP000433575">
    <property type="component" value="Unassembled WGS sequence"/>
</dbReference>
<dbReference type="Proteomes" id="UP000480929">
    <property type="component" value="Unassembled WGS sequence"/>
</dbReference>
<dbReference type="Pfam" id="PF01554">
    <property type="entry name" value="MatE"/>
    <property type="match status" value="2"/>
</dbReference>
<dbReference type="PANTHER" id="PTHR43298:SF2">
    <property type="entry name" value="FMN_FAD EXPORTER YEEO-RELATED"/>
    <property type="match status" value="1"/>
</dbReference>
<reference evidence="16 17" key="1">
    <citation type="journal article" date="2019" name="Nat. Med.">
        <title>A library of human gut bacterial isolates paired with longitudinal multiomics data enables mechanistic microbiome research.</title>
        <authorList>
            <person name="Poyet M."/>
            <person name="Groussin M."/>
            <person name="Gibbons S.M."/>
            <person name="Avila-Pacheco J."/>
            <person name="Jiang X."/>
            <person name="Kearney S.M."/>
            <person name="Perrotta A.R."/>
            <person name="Berdy B."/>
            <person name="Zhao S."/>
            <person name="Lieberman T.D."/>
            <person name="Swanson P.K."/>
            <person name="Smith M."/>
            <person name="Roesemann S."/>
            <person name="Alexander J.E."/>
            <person name="Rich S.A."/>
            <person name="Livny J."/>
            <person name="Vlamakis H."/>
            <person name="Clish C."/>
            <person name="Bullock K."/>
            <person name="Deik A."/>
            <person name="Scott J."/>
            <person name="Pierce K.A."/>
            <person name="Xavier R.J."/>
            <person name="Alm E.J."/>
        </authorList>
    </citation>
    <scope>NUCLEOTIDE SEQUENCE [LARGE SCALE GENOMIC DNA]</scope>
    <source>
        <strain evidence="14 16">BIOML-A4</strain>
        <strain evidence="15 17">BIOML-A5</strain>
    </source>
</reference>
<feature type="transmembrane region" description="Helical" evidence="13">
    <location>
        <begin position="65"/>
        <end position="89"/>
    </location>
</feature>
<feature type="transmembrane region" description="Helical" evidence="13">
    <location>
        <begin position="209"/>
        <end position="229"/>
    </location>
</feature>
<feature type="transmembrane region" description="Helical" evidence="13">
    <location>
        <begin position="334"/>
        <end position="354"/>
    </location>
</feature>
<comment type="caution">
    <text evidence="14">The sequence shown here is derived from an EMBL/GenBank/DDBJ whole genome shotgun (WGS) entry which is preliminary data.</text>
</comment>
<evidence type="ECO:0000256" key="8">
    <source>
        <dbReference type="ARBA" id="ARBA00022692"/>
    </source>
</evidence>
<sequence length="468" mass="51359">MNKTERKHGNVLFLNPQQRVLLKAILLMAIPVALQTIISVGINMVDTMMVGALGETQLTAVSQASQLFFIFQLTLFGTTGGANVLIAQYWGKQDREAIRSVIGYTFRIMLGTAVILIGIAAVFPQQVMTLLSNNPAVIETGTQYLRIVSLSYLFFGITTVIGNTLRAVGDVNVAMGASLVSIAASVLFNRILVFGFWEIPALGVVGSALANILARILECLILVVYLAWFEKKIRFRLSSLFHPQKALWPSFVKNCAPVVANELTWVLGSSVLTMISGHMVFAFATAYAIFNVVAQISCALSQGIAAAAAVVVGNLIGEGKRDELDRPIRLLQHIGALSGTAACLFILAIIPLMPKIYNITPETFSVLIQIMIVGGFIEIFRCIGFVNNVGILRGGGDARFVFFNDVFYLWVFCIPLGWWCCQQAKVPLFLVFFILRCDDVIKAFVGNWRIHQGHWIHQVTVQPEGSPR</sequence>
<dbReference type="InterPro" id="IPR048279">
    <property type="entry name" value="MdtK-like"/>
</dbReference>
<dbReference type="AlphaFoldDB" id="A0A6N7SAV0"/>
<evidence type="ECO:0000313" key="17">
    <source>
        <dbReference type="Proteomes" id="UP000480929"/>
    </source>
</evidence>
<keyword evidence="6" id="KW-0050">Antiport</keyword>
<dbReference type="EMBL" id="WKPI01000044">
    <property type="protein sequence ID" value="MSC34795.1"/>
    <property type="molecule type" value="Genomic_DNA"/>
</dbReference>
<feature type="transmembrane region" description="Helical" evidence="13">
    <location>
        <begin position="398"/>
        <end position="419"/>
    </location>
</feature>
<keyword evidence="5" id="KW-0813">Transport</keyword>
<feature type="transmembrane region" description="Helical" evidence="13">
    <location>
        <begin position="101"/>
        <end position="123"/>
    </location>
</feature>
<keyword evidence="9 13" id="KW-1133">Transmembrane helix</keyword>
<proteinExistence type="inferred from homology"/>
<evidence type="ECO:0000256" key="12">
    <source>
        <dbReference type="ARBA" id="ARBA00031636"/>
    </source>
</evidence>
<evidence type="ECO:0000256" key="9">
    <source>
        <dbReference type="ARBA" id="ARBA00022989"/>
    </source>
</evidence>
<evidence type="ECO:0000313" key="14">
    <source>
        <dbReference type="EMBL" id="MSA91024.1"/>
    </source>
</evidence>
<dbReference type="NCBIfam" id="TIGR00797">
    <property type="entry name" value="matE"/>
    <property type="match status" value="1"/>
</dbReference>
<evidence type="ECO:0000256" key="10">
    <source>
        <dbReference type="ARBA" id="ARBA00023065"/>
    </source>
</evidence>
<feature type="transmembrane region" description="Helical" evidence="13">
    <location>
        <begin position="292"/>
        <end position="313"/>
    </location>
</feature>
<evidence type="ECO:0000256" key="11">
    <source>
        <dbReference type="ARBA" id="ARBA00023136"/>
    </source>
</evidence>
<organism evidence="14 16">
    <name type="scientific">Holdemania massiliensis</name>
    <dbReference type="NCBI Taxonomy" id="1468449"/>
    <lineage>
        <taxon>Bacteria</taxon>
        <taxon>Bacillati</taxon>
        <taxon>Bacillota</taxon>
        <taxon>Erysipelotrichia</taxon>
        <taxon>Erysipelotrichales</taxon>
        <taxon>Erysipelotrichaceae</taxon>
        <taxon>Holdemania</taxon>
    </lineage>
</organism>
<dbReference type="GO" id="GO:0006811">
    <property type="term" value="P:monoatomic ion transport"/>
    <property type="evidence" value="ECO:0007669"/>
    <property type="project" value="UniProtKB-KW"/>
</dbReference>
<feature type="transmembrane region" description="Helical" evidence="13">
    <location>
        <begin position="366"/>
        <end position="386"/>
    </location>
</feature>
<evidence type="ECO:0000256" key="3">
    <source>
        <dbReference type="ARBA" id="ARBA00010199"/>
    </source>
</evidence>
<accession>A0A6N7SAV0</accession>
<dbReference type="InterPro" id="IPR050222">
    <property type="entry name" value="MATE_MdtK"/>
</dbReference>
<keyword evidence="17" id="KW-1185">Reference proteome</keyword>
<dbReference type="GO" id="GO:0015297">
    <property type="term" value="F:antiporter activity"/>
    <property type="evidence" value="ECO:0007669"/>
    <property type="project" value="UniProtKB-KW"/>
</dbReference>
<evidence type="ECO:0000256" key="7">
    <source>
        <dbReference type="ARBA" id="ARBA00022475"/>
    </source>
</evidence>
<evidence type="ECO:0000256" key="6">
    <source>
        <dbReference type="ARBA" id="ARBA00022449"/>
    </source>
</evidence>
<gene>
    <name evidence="15" type="ORF">GKD88_16845</name>
    <name evidence="14" type="ORF">GKE08_16965</name>
</gene>
<feature type="transmembrane region" description="Helical" evidence="13">
    <location>
        <begin position="263"/>
        <end position="286"/>
    </location>
</feature>
<dbReference type="PANTHER" id="PTHR43298">
    <property type="entry name" value="MULTIDRUG RESISTANCE PROTEIN NORM-RELATED"/>
    <property type="match status" value="1"/>
</dbReference>
<evidence type="ECO:0000256" key="4">
    <source>
        <dbReference type="ARBA" id="ARBA00020268"/>
    </source>
</evidence>
<dbReference type="EMBL" id="WKPJ01000041">
    <property type="protein sequence ID" value="MSA91024.1"/>
    <property type="molecule type" value="Genomic_DNA"/>
</dbReference>
<dbReference type="PIRSF" id="PIRSF006603">
    <property type="entry name" value="DinF"/>
    <property type="match status" value="1"/>
</dbReference>
<feature type="transmembrane region" description="Helical" evidence="13">
    <location>
        <begin position="20"/>
        <end position="45"/>
    </location>
</feature>
<dbReference type="GO" id="GO:0042910">
    <property type="term" value="F:xenobiotic transmembrane transporter activity"/>
    <property type="evidence" value="ECO:0007669"/>
    <property type="project" value="InterPro"/>
</dbReference>
<evidence type="ECO:0000256" key="5">
    <source>
        <dbReference type="ARBA" id="ARBA00022448"/>
    </source>
</evidence>
<comment type="similarity">
    <text evidence="3">Belongs to the multi antimicrobial extrusion (MATE) (TC 2.A.66.1) family.</text>
</comment>
<evidence type="ECO:0000256" key="2">
    <source>
        <dbReference type="ARBA" id="ARBA00004651"/>
    </source>
</evidence>